<feature type="domain" description="Class II aldolase/adducin N-terminal" evidence="3">
    <location>
        <begin position="13"/>
        <end position="189"/>
    </location>
</feature>
<dbReference type="GO" id="GO:0046872">
    <property type="term" value="F:metal ion binding"/>
    <property type="evidence" value="ECO:0007669"/>
    <property type="project" value="UniProtKB-KW"/>
</dbReference>
<dbReference type="PANTHER" id="PTHR22789">
    <property type="entry name" value="FUCULOSE PHOSPHATE ALDOLASE"/>
    <property type="match status" value="1"/>
</dbReference>
<dbReference type="SMART" id="SM01007">
    <property type="entry name" value="Aldolase_II"/>
    <property type="match status" value="1"/>
</dbReference>
<accession>A0A6J7S0T7</accession>
<reference evidence="7" key="1">
    <citation type="submission" date="2020-05" db="EMBL/GenBank/DDBJ databases">
        <authorList>
            <person name="Chiriac C."/>
            <person name="Salcher M."/>
            <person name="Ghai R."/>
            <person name="Kavagutti S V."/>
        </authorList>
    </citation>
    <scope>NUCLEOTIDE SEQUENCE</scope>
</reference>
<keyword evidence="1" id="KW-0479">Metal-binding</keyword>
<dbReference type="GO" id="GO:0005829">
    <property type="term" value="C:cytosol"/>
    <property type="evidence" value="ECO:0007669"/>
    <property type="project" value="TreeGrafter"/>
</dbReference>
<protein>
    <submittedName>
        <fullName evidence="7">Unannotated protein</fullName>
    </submittedName>
</protein>
<gene>
    <name evidence="4" type="ORF">UFOPK2683_00545</name>
    <name evidence="5" type="ORF">UFOPK3605_01363</name>
    <name evidence="6" type="ORF">UFOPK3897_01755</name>
    <name evidence="7" type="ORF">UFOPK4121_01780</name>
</gene>
<evidence type="ECO:0000256" key="2">
    <source>
        <dbReference type="ARBA" id="ARBA00023239"/>
    </source>
</evidence>
<name>A0A6J7S0T7_9ZZZZ</name>
<sequence length="220" mass="23864">MSEITMSTQEVKDQVLWVAQEMLRSGLVEGTAGNLGARLPDGNAVLTPSSVDYTTMTLADLVVCDLDGTVLEGDRSPTTEKELHLSAMRRHPEINATMHCHAKHATMFALVRRPIPAVIEEFAVFVGGDVEVADYQPTGSNELAEEVAGRVGEKACVLMANHGLFAVGSTPKSVLHVAALVERTAEILWGAEKLGEIIPLPLETAEQFSSYYRWGRTGKF</sequence>
<evidence type="ECO:0000259" key="3">
    <source>
        <dbReference type="SMART" id="SM01007"/>
    </source>
</evidence>
<dbReference type="Pfam" id="PF00596">
    <property type="entry name" value="Aldolase_II"/>
    <property type="match status" value="1"/>
</dbReference>
<dbReference type="InterPro" id="IPR001303">
    <property type="entry name" value="Aldolase_II/adducin_N"/>
</dbReference>
<evidence type="ECO:0000256" key="1">
    <source>
        <dbReference type="ARBA" id="ARBA00022723"/>
    </source>
</evidence>
<evidence type="ECO:0000313" key="6">
    <source>
        <dbReference type="EMBL" id="CAB4991541.1"/>
    </source>
</evidence>
<dbReference type="EMBL" id="CAFBOF010000085">
    <property type="protein sequence ID" value="CAB4991541.1"/>
    <property type="molecule type" value="Genomic_DNA"/>
</dbReference>
<dbReference type="GO" id="GO:0016832">
    <property type="term" value="F:aldehyde-lyase activity"/>
    <property type="evidence" value="ECO:0007669"/>
    <property type="project" value="TreeGrafter"/>
</dbReference>
<keyword evidence="2" id="KW-0456">Lyase</keyword>
<dbReference type="GO" id="GO:0019323">
    <property type="term" value="P:pentose catabolic process"/>
    <property type="evidence" value="ECO:0007669"/>
    <property type="project" value="TreeGrafter"/>
</dbReference>
<evidence type="ECO:0000313" key="7">
    <source>
        <dbReference type="EMBL" id="CAB5034884.1"/>
    </source>
</evidence>
<dbReference type="EMBL" id="CAFBPQ010000127">
    <property type="protein sequence ID" value="CAB5034884.1"/>
    <property type="molecule type" value="Genomic_DNA"/>
</dbReference>
<dbReference type="SUPFAM" id="SSF53639">
    <property type="entry name" value="AraD/HMP-PK domain-like"/>
    <property type="match status" value="1"/>
</dbReference>
<dbReference type="EMBL" id="CAFBMM010000090">
    <property type="protein sequence ID" value="CAB4915061.1"/>
    <property type="molecule type" value="Genomic_DNA"/>
</dbReference>
<dbReference type="EMBL" id="CAEZYK010000021">
    <property type="protein sequence ID" value="CAB4720023.1"/>
    <property type="molecule type" value="Genomic_DNA"/>
</dbReference>
<dbReference type="InterPro" id="IPR036409">
    <property type="entry name" value="Aldolase_II/adducin_N_sf"/>
</dbReference>
<dbReference type="PANTHER" id="PTHR22789:SF0">
    <property type="entry name" value="3-OXO-TETRONATE 4-PHOSPHATE DECARBOXYLASE-RELATED"/>
    <property type="match status" value="1"/>
</dbReference>
<organism evidence="7">
    <name type="scientific">freshwater metagenome</name>
    <dbReference type="NCBI Taxonomy" id="449393"/>
    <lineage>
        <taxon>unclassified sequences</taxon>
        <taxon>metagenomes</taxon>
        <taxon>ecological metagenomes</taxon>
    </lineage>
</organism>
<dbReference type="Gene3D" id="3.40.225.10">
    <property type="entry name" value="Class II aldolase/adducin N-terminal domain"/>
    <property type="match status" value="1"/>
</dbReference>
<dbReference type="InterPro" id="IPR050197">
    <property type="entry name" value="Aldolase_class_II_sugar_metab"/>
</dbReference>
<dbReference type="AlphaFoldDB" id="A0A6J7S0T7"/>
<evidence type="ECO:0000313" key="4">
    <source>
        <dbReference type="EMBL" id="CAB4720023.1"/>
    </source>
</evidence>
<proteinExistence type="predicted"/>
<evidence type="ECO:0000313" key="5">
    <source>
        <dbReference type="EMBL" id="CAB4915061.1"/>
    </source>
</evidence>